<dbReference type="InterPro" id="IPR022739">
    <property type="entry name" value="Polyphenol_oxidase_cen"/>
</dbReference>
<dbReference type="AlphaFoldDB" id="A0A9D3UQI4"/>
<dbReference type="GO" id="GO:0004097">
    <property type="term" value="F:catechol oxidase activity"/>
    <property type="evidence" value="ECO:0007669"/>
    <property type="project" value="InterPro"/>
</dbReference>
<evidence type="ECO:0000259" key="2">
    <source>
        <dbReference type="Pfam" id="PF12142"/>
    </source>
</evidence>
<gene>
    <name evidence="3" type="ORF">J1N35_033360</name>
</gene>
<name>A0A9D3UQI4_9ROSI</name>
<dbReference type="EMBL" id="JAIQCV010000010">
    <property type="protein sequence ID" value="KAH1055295.1"/>
    <property type="molecule type" value="Genomic_DNA"/>
</dbReference>
<accession>A0A9D3UQI4</accession>
<organism evidence="3 4">
    <name type="scientific">Gossypium stocksii</name>
    <dbReference type="NCBI Taxonomy" id="47602"/>
    <lineage>
        <taxon>Eukaryota</taxon>
        <taxon>Viridiplantae</taxon>
        <taxon>Streptophyta</taxon>
        <taxon>Embryophyta</taxon>
        <taxon>Tracheophyta</taxon>
        <taxon>Spermatophyta</taxon>
        <taxon>Magnoliopsida</taxon>
        <taxon>eudicotyledons</taxon>
        <taxon>Gunneridae</taxon>
        <taxon>Pentapetalae</taxon>
        <taxon>rosids</taxon>
        <taxon>malvids</taxon>
        <taxon>Malvales</taxon>
        <taxon>Malvaceae</taxon>
        <taxon>Malvoideae</taxon>
        <taxon>Gossypium</taxon>
    </lineage>
</organism>
<proteinExistence type="inferred from homology"/>
<evidence type="ECO:0000313" key="3">
    <source>
        <dbReference type="EMBL" id="KAH1055295.1"/>
    </source>
</evidence>
<comment type="similarity">
    <text evidence="1">Belongs to the tyrosinase family.</text>
</comment>
<dbReference type="OrthoDB" id="6132182at2759"/>
<evidence type="ECO:0000256" key="1">
    <source>
        <dbReference type="ARBA" id="ARBA00009928"/>
    </source>
</evidence>
<reference evidence="3 4" key="1">
    <citation type="journal article" date="2021" name="Plant Biotechnol. J.">
        <title>Multi-omics assisted identification of the key and species-specific regulatory components of drought-tolerant mechanisms in Gossypium stocksii.</title>
        <authorList>
            <person name="Yu D."/>
            <person name="Ke L."/>
            <person name="Zhang D."/>
            <person name="Wu Y."/>
            <person name="Sun Y."/>
            <person name="Mei J."/>
            <person name="Sun J."/>
            <person name="Sun Y."/>
        </authorList>
    </citation>
    <scope>NUCLEOTIDE SEQUENCE [LARGE SCALE GENOMIC DNA]</scope>
    <source>
        <strain evidence="4">cv. E1</strain>
        <tissue evidence="3">Leaf</tissue>
    </source>
</reference>
<keyword evidence="4" id="KW-1185">Reference proteome</keyword>
<protein>
    <recommendedName>
        <fullName evidence="2">Polyphenol oxidase central domain-containing protein</fullName>
    </recommendedName>
</protein>
<dbReference type="Pfam" id="PF12142">
    <property type="entry name" value="PPO1_DWL"/>
    <property type="match status" value="1"/>
</dbReference>
<sequence>MVHVKVRDCLDSKTLGYAYQSVDIPWLRSKLTPQRCRPRVAQGQDQDKVAVRIGIPRLKKPKNKDDEEVLVL</sequence>
<evidence type="ECO:0000313" key="4">
    <source>
        <dbReference type="Proteomes" id="UP000828251"/>
    </source>
</evidence>
<dbReference type="Proteomes" id="UP000828251">
    <property type="component" value="Unassembled WGS sequence"/>
</dbReference>
<feature type="domain" description="Polyphenol oxidase central" evidence="2">
    <location>
        <begin position="1"/>
        <end position="31"/>
    </location>
</feature>
<comment type="caution">
    <text evidence="3">The sequence shown here is derived from an EMBL/GenBank/DDBJ whole genome shotgun (WGS) entry which is preliminary data.</text>
</comment>